<gene>
    <name evidence="2" type="ORF">JOC58_003235</name>
</gene>
<comment type="caution">
    <text evidence="2">The sequence shown here is derived from an EMBL/GenBank/DDBJ whole genome shotgun (WGS) entry which is preliminary data.</text>
</comment>
<organism evidence="2 3">
    <name type="scientific">Paenibacillus hunanensis</name>
    <dbReference type="NCBI Taxonomy" id="539262"/>
    <lineage>
        <taxon>Bacteria</taxon>
        <taxon>Bacillati</taxon>
        <taxon>Bacillota</taxon>
        <taxon>Bacilli</taxon>
        <taxon>Bacillales</taxon>
        <taxon>Paenibacillaceae</taxon>
        <taxon>Paenibacillus</taxon>
    </lineage>
</organism>
<name>A0ABU1J1F1_9BACL</name>
<evidence type="ECO:0000259" key="1">
    <source>
        <dbReference type="Pfam" id="PF11181"/>
    </source>
</evidence>
<sequence length="114" mass="12716">MSATDAKPYGKVVENGTQAVEVVNELKSTGYGFDDIFVLAHQKDRTDKIADTAGIQEIGIKEEGLFDSLANVFRSRGDELRSKMTSLGFTKEEADFYEEELDRGKVLVIARRHT</sequence>
<feature type="domain" description="General stress protein 17M-like" evidence="1">
    <location>
        <begin position="11"/>
        <end position="104"/>
    </location>
</feature>
<dbReference type="EMBL" id="JAVDQH010000013">
    <property type="protein sequence ID" value="MDR6245334.1"/>
    <property type="molecule type" value="Genomic_DNA"/>
</dbReference>
<evidence type="ECO:0000313" key="3">
    <source>
        <dbReference type="Proteomes" id="UP001185028"/>
    </source>
</evidence>
<dbReference type="Proteomes" id="UP001185028">
    <property type="component" value="Unassembled WGS sequence"/>
</dbReference>
<dbReference type="Pfam" id="PF11181">
    <property type="entry name" value="YflT"/>
    <property type="match status" value="1"/>
</dbReference>
<dbReference type="InterPro" id="IPR025889">
    <property type="entry name" value="GSP17M-like_dom"/>
</dbReference>
<reference evidence="2 3" key="1">
    <citation type="submission" date="2023-07" db="EMBL/GenBank/DDBJ databases">
        <title>Genomic Encyclopedia of Type Strains, Phase IV (KMG-IV): sequencing the most valuable type-strain genomes for metagenomic binning, comparative biology and taxonomic classification.</title>
        <authorList>
            <person name="Goeker M."/>
        </authorList>
    </citation>
    <scope>NUCLEOTIDE SEQUENCE [LARGE SCALE GENOMIC DNA]</scope>
    <source>
        <strain evidence="2 3">DSM 22170</strain>
    </source>
</reference>
<protein>
    <recommendedName>
        <fullName evidence="1">General stress protein 17M-like domain-containing protein</fullName>
    </recommendedName>
</protein>
<keyword evidence="3" id="KW-1185">Reference proteome</keyword>
<proteinExistence type="predicted"/>
<dbReference type="RefSeq" id="WP_188777294.1">
    <property type="nucleotide sequence ID" value="NZ_BMMB01000009.1"/>
</dbReference>
<accession>A0ABU1J1F1</accession>
<evidence type="ECO:0000313" key="2">
    <source>
        <dbReference type="EMBL" id="MDR6245334.1"/>
    </source>
</evidence>